<feature type="transmembrane region" description="Helical" evidence="1">
    <location>
        <begin position="348"/>
        <end position="366"/>
    </location>
</feature>
<gene>
    <name evidence="2" type="ORF">HG543_07105</name>
</gene>
<proteinExistence type="predicted"/>
<evidence type="ECO:0000256" key="1">
    <source>
        <dbReference type="SAM" id="Phobius"/>
    </source>
</evidence>
<evidence type="ECO:0000313" key="3">
    <source>
        <dbReference type="Proteomes" id="UP000518300"/>
    </source>
</evidence>
<feature type="transmembrane region" description="Helical" evidence="1">
    <location>
        <begin position="128"/>
        <end position="146"/>
    </location>
</feature>
<reference evidence="2 3" key="1">
    <citation type="submission" date="2020-04" db="EMBL/GenBank/DDBJ databases">
        <title>Draft genome of Pyxidicoccus fallax type strain.</title>
        <authorList>
            <person name="Whitworth D.E."/>
        </authorList>
    </citation>
    <scope>NUCLEOTIDE SEQUENCE [LARGE SCALE GENOMIC DNA]</scope>
    <source>
        <strain evidence="2 3">DSM 14698</strain>
    </source>
</reference>
<evidence type="ECO:0000313" key="2">
    <source>
        <dbReference type="EMBL" id="NMO14627.1"/>
    </source>
</evidence>
<feature type="transmembrane region" description="Helical" evidence="1">
    <location>
        <begin position="166"/>
        <end position="186"/>
    </location>
</feature>
<feature type="transmembrane region" description="Helical" evidence="1">
    <location>
        <begin position="216"/>
        <end position="236"/>
    </location>
</feature>
<organism evidence="2 3">
    <name type="scientific">Pyxidicoccus fallax</name>
    <dbReference type="NCBI Taxonomy" id="394095"/>
    <lineage>
        <taxon>Bacteria</taxon>
        <taxon>Pseudomonadati</taxon>
        <taxon>Myxococcota</taxon>
        <taxon>Myxococcia</taxon>
        <taxon>Myxococcales</taxon>
        <taxon>Cystobacterineae</taxon>
        <taxon>Myxococcaceae</taxon>
        <taxon>Pyxidicoccus</taxon>
    </lineage>
</organism>
<keyword evidence="3" id="KW-1185">Reference proteome</keyword>
<sequence>MDVSAPLPDFSLLKGGPLFRVERALRLVPSERPGGFRCTLALVMLAWLPIPLLTLLRGGTALDALFSELQVHAQLLLALAVLIAAEPYVDGRLSLAARQFLASHLVGVGSRPAFVQAARDAMRWRDRALAEVCLLVAAFALGLLSRHDPARTWIFDGVGESPSLAGWWYLAVSQPLFRFLALRWLWRGVLWARFLFRVSRLPLTLVPTHPDMTGGLGFLAICQASFAPVVFALAAAVASEVWGDQPDGVVGMPLPYLVPLAVLGGISAIVVYAPLGFFTPQLVRAKRRGDLRFSELAAWHSRRFERKWFADREGGELLGAPEFSSLADLGSAFVTARKMRLFPFDPRSLVAVVGAALAPLAILLMLDREFLKVLKQIHEGLP</sequence>
<keyword evidence="1" id="KW-1133">Transmembrane helix</keyword>
<dbReference type="AlphaFoldDB" id="A0A848L7U1"/>
<feature type="transmembrane region" description="Helical" evidence="1">
    <location>
        <begin position="40"/>
        <end position="59"/>
    </location>
</feature>
<feature type="transmembrane region" description="Helical" evidence="1">
    <location>
        <begin position="256"/>
        <end position="278"/>
    </location>
</feature>
<name>A0A848L7U1_9BACT</name>
<dbReference type="EMBL" id="JABBJJ010000022">
    <property type="protein sequence ID" value="NMO14627.1"/>
    <property type="molecule type" value="Genomic_DNA"/>
</dbReference>
<comment type="caution">
    <text evidence="2">The sequence shown here is derived from an EMBL/GenBank/DDBJ whole genome shotgun (WGS) entry which is preliminary data.</text>
</comment>
<protein>
    <submittedName>
        <fullName evidence="2">Uncharacterized protein</fullName>
    </submittedName>
</protein>
<dbReference type="Proteomes" id="UP000518300">
    <property type="component" value="Unassembled WGS sequence"/>
</dbReference>
<dbReference type="RefSeq" id="WP_169343923.1">
    <property type="nucleotide sequence ID" value="NZ_JABBJJ010000022.1"/>
</dbReference>
<accession>A0A848L7U1</accession>
<keyword evidence="1" id="KW-0812">Transmembrane</keyword>
<keyword evidence="1" id="KW-0472">Membrane</keyword>